<dbReference type="InterPro" id="IPR050131">
    <property type="entry name" value="Peptidase_S8_subtilisin-like"/>
</dbReference>
<dbReference type="SUPFAM" id="SSF52743">
    <property type="entry name" value="Subtilisin-like"/>
    <property type="match status" value="1"/>
</dbReference>
<comment type="caution">
    <text evidence="10">The sequence shown here is derived from an EMBL/GenBank/DDBJ whole genome shotgun (WGS) entry which is preliminary data.</text>
</comment>
<dbReference type="Proteomes" id="UP000323866">
    <property type="component" value="Unassembled WGS sequence"/>
</dbReference>
<dbReference type="EMBL" id="JBGOGF010000001">
    <property type="protein sequence ID" value="MFA1770227.1"/>
    <property type="molecule type" value="Genomic_DNA"/>
</dbReference>
<dbReference type="PROSITE" id="PS00136">
    <property type="entry name" value="SUBTILASE_ASP"/>
    <property type="match status" value="1"/>
</dbReference>
<name>A0A5M8QIH6_9BACT</name>
<evidence type="ECO:0000313" key="13">
    <source>
        <dbReference type="Proteomes" id="UP001570846"/>
    </source>
</evidence>
<dbReference type="Pfam" id="PF00082">
    <property type="entry name" value="Peptidase_S8"/>
    <property type="match status" value="1"/>
</dbReference>
<keyword evidence="4 5" id="KW-0720">Serine protease</keyword>
<feature type="active site" description="Charge relay system" evidence="5">
    <location>
        <position position="367"/>
    </location>
</feature>
<dbReference type="InterPro" id="IPR037045">
    <property type="entry name" value="S8pro/Inhibitor_I9_sf"/>
</dbReference>
<evidence type="ECO:0000256" key="7">
    <source>
        <dbReference type="SAM" id="SignalP"/>
    </source>
</evidence>
<dbReference type="PROSITE" id="PS00137">
    <property type="entry name" value="SUBTILASE_HIS"/>
    <property type="match status" value="1"/>
</dbReference>
<dbReference type="InterPro" id="IPR010259">
    <property type="entry name" value="S8pro/Inhibitor_I9"/>
</dbReference>
<dbReference type="EC" id="3.4.-.-" evidence="11"/>
<dbReference type="GO" id="GO:0004252">
    <property type="term" value="F:serine-type endopeptidase activity"/>
    <property type="evidence" value="ECO:0007669"/>
    <property type="project" value="UniProtKB-UniRule"/>
</dbReference>
<protein>
    <submittedName>
        <fullName evidence="10">S8 family peptidase</fullName>
        <ecNumber evidence="11">3.4.-.-</ecNumber>
    </submittedName>
</protein>
<evidence type="ECO:0000313" key="10">
    <source>
        <dbReference type="EMBL" id="KAA6435829.1"/>
    </source>
</evidence>
<dbReference type="SUPFAM" id="SSF54897">
    <property type="entry name" value="Protease propeptides/inhibitors"/>
    <property type="match status" value="1"/>
</dbReference>
<keyword evidence="2 5" id="KW-0645">Protease</keyword>
<reference evidence="10 12" key="2">
    <citation type="submission" date="2019-09" db="EMBL/GenBank/DDBJ databases">
        <title>A bacterium isolated from glacier soil.</title>
        <authorList>
            <person name="Liu Q."/>
        </authorList>
    </citation>
    <scope>NUCLEOTIDE SEQUENCE [LARGE SCALE GENOMIC DNA]</scope>
    <source>
        <strain evidence="10 12">MDT1-10-3</strain>
    </source>
</reference>
<proteinExistence type="inferred from homology"/>
<dbReference type="PROSITE" id="PS51257">
    <property type="entry name" value="PROKAR_LIPOPROTEIN"/>
    <property type="match status" value="1"/>
</dbReference>
<dbReference type="InterPro" id="IPR023827">
    <property type="entry name" value="Peptidase_S8_Asp-AS"/>
</dbReference>
<evidence type="ECO:0000256" key="4">
    <source>
        <dbReference type="ARBA" id="ARBA00022825"/>
    </source>
</evidence>
<gene>
    <name evidence="11" type="ORF">ACD591_02910</name>
    <name evidence="10" type="ORF">FOE74_07815</name>
</gene>
<dbReference type="InterPro" id="IPR022398">
    <property type="entry name" value="Peptidase_S8_His-AS"/>
</dbReference>
<organism evidence="10 12">
    <name type="scientific">Rufibacter glacialis</name>
    <dbReference type="NCBI Taxonomy" id="1259555"/>
    <lineage>
        <taxon>Bacteria</taxon>
        <taxon>Pseudomonadati</taxon>
        <taxon>Bacteroidota</taxon>
        <taxon>Cytophagia</taxon>
        <taxon>Cytophagales</taxon>
        <taxon>Hymenobacteraceae</taxon>
        <taxon>Rufibacter</taxon>
    </lineage>
</organism>
<comment type="similarity">
    <text evidence="1 5 6">Belongs to the peptidase S8 family.</text>
</comment>
<evidence type="ECO:0000256" key="2">
    <source>
        <dbReference type="ARBA" id="ARBA00022670"/>
    </source>
</evidence>
<evidence type="ECO:0000259" key="8">
    <source>
        <dbReference type="Pfam" id="PF00082"/>
    </source>
</evidence>
<dbReference type="Gene3D" id="3.40.50.200">
    <property type="entry name" value="Peptidase S8/S53 domain"/>
    <property type="match status" value="1"/>
</dbReference>
<accession>A0A5M8QIH6</accession>
<reference evidence="11 13" key="3">
    <citation type="submission" date="2024-08" db="EMBL/GenBank/DDBJ databases">
        <authorList>
            <person name="Wei W."/>
        </authorList>
    </citation>
    <scope>NUCLEOTIDE SEQUENCE [LARGE SCALE GENOMIC DNA]</scope>
    <source>
        <strain evidence="11 13">XU2</strain>
    </source>
</reference>
<evidence type="ECO:0000313" key="11">
    <source>
        <dbReference type="EMBL" id="MFA1770227.1"/>
    </source>
</evidence>
<evidence type="ECO:0000256" key="6">
    <source>
        <dbReference type="RuleBase" id="RU003355"/>
    </source>
</evidence>
<dbReference type="GO" id="GO:0006508">
    <property type="term" value="P:proteolysis"/>
    <property type="evidence" value="ECO:0007669"/>
    <property type="project" value="UniProtKB-KW"/>
</dbReference>
<dbReference type="InterPro" id="IPR023828">
    <property type="entry name" value="Peptidase_S8_Ser-AS"/>
</dbReference>
<dbReference type="InterPro" id="IPR015500">
    <property type="entry name" value="Peptidase_S8_subtilisin-rel"/>
</dbReference>
<evidence type="ECO:0000256" key="1">
    <source>
        <dbReference type="ARBA" id="ARBA00011073"/>
    </source>
</evidence>
<dbReference type="CDD" id="cd04077">
    <property type="entry name" value="Peptidases_S8_PCSK9_ProteinaseK_like"/>
    <property type="match status" value="1"/>
</dbReference>
<dbReference type="InterPro" id="IPR000209">
    <property type="entry name" value="Peptidase_S8/S53_dom"/>
</dbReference>
<dbReference type="RefSeq" id="WP_149098020.1">
    <property type="nucleotide sequence ID" value="NZ_BMMG01000002.1"/>
</dbReference>
<evidence type="ECO:0000256" key="3">
    <source>
        <dbReference type="ARBA" id="ARBA00022801"/>
    </source>
</evidence>
<feature type="active site" description="Charge relay system" evidence="5">
    <location>
        <position position="174"/>
    </location>
</feature>
<dbReference type="EMBL" id="VKKZ01000019">
    <property type="protein sequence ID" value="KAA6435829.1"/>
    <property type="molecule type" value="Genomic_DNA"/>
</dbReference>
<dbReference type="PRINTS" id="PR00723">
    <property type="entry name" value="SUBTILISIN"/>
</dbReference>
<dbReference type="Pfam" id="PF05922">
    <property type="entry name" value="Inhibitor_I9"/>
    <property type="match status" value="1"/>
</dbReference>
<dbReference type="Gene3D" id="3.30.70.80">
    <property type="entry name" value="Peptidase S8 propeptide/proteinase inhibitor I9"/>
    <property type="match status" value="1"/>
</dbReference>
<dbReference type="PROSITE" id="PS51892">
    <property type="entry name" value="SUBTILASE"/>
    <property type="match status" value="1"/>
</dbReference>
<dbReference type="Proteomes" id="UP001570846">
    <property type="component" value="Unassembled WGS sequence"/>
</dbReference>
<dbReference type="PROSITE" id="PS00138">
    <property type="entry name" value="SUBTILASE_SER"/>
    <property type="match status" value="1"/>
</dbReference>
<dbReference type="AlphaFoldDB" id="A0A5M8QIH6"/>
<sequence length="402" mass="41559">MRNKYPFIRPFKFFIGAALVAFSCTFQSCENAEEAVQPEEVVGVSNTGDIIAGKYIVVLKKESGLRLAESASYAERLRQVKSFGQGILRERGINPEAIEQSYGKALQGFAVSLSEAEAAKLSRDSRVAYVEPDKVISLGKPGGGGTTQPAQEVPYGIARVGYASGAGKVAWVIDSGIDLDHPDLNVDKARSETFITSGTDSRSADDGNGHGTHVAGTIAAKNNTIGVIGVAHDATVVAVKVLNSQGSGSTSGVMAGIDYVATNGKAGDVANMSLGGGVSTTLDNAVVNAASKGIIFCLAAGNESDDALNHSPARANGPNVYTISAMNNKDAWASFSNYGTPVDYCAPGVAIKSTWKGGAYNTISGTSMATPHAAGVMLLGNPRTDGTVIGDPDGNPDRIIIH</sequence>
<keyword evidence="7" id="KW-0732">Signal</keyword>
<feature type="active site" description="Charge relay system" evidence="5">
    <location>
        <position position="210"/>
    </location>
</feature>
<dbReference type="PANTHER" id="PTHR43806:SF11">
    <property type="entry name" value="CEREVISIN-RELATED"/>
    <property type="match status" value="1"/>
</dbReference>
<evidence type="ECO:0000256" key="5">
    <source>
        <dbReference type="PROSITE-ProRule" id="PRU01240"/>
    </source>
</evidence>
<feature type="domain" description="Peptidase S8/S53" evidence="8">
    <location>
        <begin position="172"/>
        <end position="377"/>
    </location>
</feature>
<reference evidence="10 12" key="1">
    <citation type="submission" date="2019-07" db="EMBL/GenBank/DDBJ databases">
        <authorList>
            <person name="Qu J.-H."/>
        </authorList>
    </citation>
    <scope>NUCLEOTIDE SEQUENCE [LARGE SCALE GENOMIC DNA]</scope>
    <source>
        <strain evidence="10 12">MDT1-10-3</strain>
    </source>
</reference>
<evidence type="ECO:0000313" key="12">
    <source>
        <dbReference type="Proteomes" id="UP000323866"/>
    </source>
</evidence>
<dbReference type="InterPro" id="IPR036852">
    <property type="entry name" value="Peptidase_S8/S53_dom_sf"/>
</dbReference>
<feature type="domain" description="Inhibitor I9" evidence="9">
    <location>
        <begin position="54"/>
        <end position="138"/>
    </location>
</feature>
<feature type="signal peptide" evidence="7">
    <location>
        <begin position="1"/>
        <end position="32"/>
    </location>
</feature>
<dbReference type="OrthoDB" id="9798386at2"/>
<feature type="chain" id="PRO_5024362402" evidence="7">
    <location>
        <begin position="33"/>
        <end position="402"/>
    </location>
</feature>
<dbReference type="PANTHER" id="PTHR43806">
    <property type="entry name" value="PEPTIDASE S8"/>
    <property type="match status" value="1"/>
</dbReference>
<evidence type="ECO:0000259" key="9">
    <source>
        <dbReference type="Pfam" id="PF05922"/>
    </source>
</evidence>
<keyword evidence="13" id="KW-1185">Reference proteome</keyword>
<keyword evidence="3 5" id="KW-0378">Hydrolase</keyword>
<dbReference type="InterPro" id="IPR034193">
    <property type="entry name" value="PCSK9_ProteinaseK-like"/>
</dbReference>
<dbReference type="GO" id="GO:0005615">
    <property type="term" value="C:extracellular space"/>
    <property type="evidence" value="ECO:0007669"/>
    <property type="project" value="TreeGrafter"/>
</dbReference>